<proteinExistence type="predicted"/>
<protein>
    <submittedName>
        <fullName evidence="3">Uncharacterized protein</fullName>
    </submittedName>
</protein>
<dbReference type="Proteomes" id="UP000476332">
    <property type="component" value="Unassembled WGS sequence"/>
</dbReference>
<evidence type="ECO:0000256" key="1">
    <source>
        <dbReference type="SAM" id="MobiDB-lite"/>
    </source>
</evidence>
<organism evidence="3 4">
    <name type="scientific">Aurantimonas aggregata</name>
    <dbReference type="NCBI Taxonomy" id="2047720"/>
    <lineage>
        <taxon>Bacteria</taxon>
        <taxon>Pseudomonadati</taxon>
        <taxon>Pseudomonadota</taxon>
        <taxon>Alphaproteobacteria</taxon>
        <taxon>Hyphomicrobiales</taxon>
        <taxon>Aurantimonadaceae</taxon>
        <taxon>Aurantimonas</taxon>
    </lineage>
</organism>
<sequence length="185" mass="16922">MRASPAITMGVAAALFAFPALAQVGSTGSSAAGGVGSSSSVGGSSSGIGSSSIGGSGISGGGSSGIGSSGSSIGSSASGVGSTVTDPIIPDTGLGSRGGADANAARATEGDSSINSLNVDGLARSGIGGSAATTTLGDDDGFQSTAGAGSPQAYRIPTPTVDVDLGAIRRGMAAGPSATPKPNGD</sequence>
<feature type="compositionally biased region" description="Low complexity" evidence="1">
    <location>
        <begin position="69"/>
        <end position="85"/>
    </location>
</feature>
<reference evidence="3 4" key="1">
    <citation type="submission" date="2020-01" db="EMBL/GenBank/DDBJ databases">
        <title>Genomes of bacteria type strains.</title>
        <authorList>
            <person name="Chen J."/>
            <person name="Zhu S."/>
            <person name="Chen J."/>
        </authorList>
    </citation>
    <scope>NUCLEOTIDE SEQUENCE [LARGE SCALE GENOMIC DNA]</scope>
    <source>
        <strain evidence="3 4">KCTC 52919</strain>
    </source>
</reference>
<name>A0A6L9MHW6_9HYPH</name>
<feature type="compositionally biased region" description="Gly residues" evidence="1">
    <location>
        <begin position="52"/>
        <end position="68"/>
    </location>
</feature>
<dbReference type="EMBL" id="JAAAMJ010000007">
    <property type="protein sequence ID" value="NDV87298.1"/>
    <property type="molecule type" value="Genomic_DNA"/>
</dbReference>
<feature type="signal peptide" evidence="2">
    <location>
        <begin position="1"/>
        <end position="22"/>
    </location>
</feature>
<keyword evidence="2" id="KW-0732">Signal</keyword>
<evidence type="ECO:0000313" key="3">
    <source>
        <dbReference type="EMBL" id="NDV87298.1"/>
    </source>
</evidence>
<feature type="compositionally biased region" description="Polar residues" evidence="1">
    <location>
        <begin position="131"/>
        <end position="147"/>
    </location>
</feature>
<feature type="region of interest" description="Disordered" evidence="1">
    <location>
        <begin position="26"/>
        <end position="158"/>
    </location>
</feature>
<evidence type="ECO:0000256" key="2">
    <source>
        <dbReference type="SAM" id="SignalP"/>
    </source>
</evidence>
<keyword evidence="4" id="KW-1185">Reference proteome</keyword>
<gene>
    <name evidence="3" type="ORF">GTW51_11365</name>
</gene>
<comment type="caution">
    <text evidence="3">The sequence shown here is derived from an EMBL/GenBank/DDBJ whole genome shotgun (WGS) entry which is preliminary data.</text>
</comment>
<accession>A0A6L9MHW6</accession>
<feature type="compositionally biased region" description="Low complexity" evidence="1">
    <location>
        <begin position="37"/>
        <end position="51"/>
    </location>
</feature>
<evidence type="ECO:0000313" key="4">
    <source>
        <dbReference type="Proteomes" id="UP000476332"/>
    </source>
</evidence>
<feature type="chain" id="PRO_5026816629" evidence="2">
    <location>
        <begin position="23"/>
        <end position="185"/>
    </location>
</feature>
<dbReference type="AlphaFoldDB" id="A0A6L9MHW6"/>